<dbReference type="GeneID" id="43163807"/>
<dbReference type="EMBL" id="CP140152">
    <property type="protein sequence ID" value="WQH06126.1"/>
    <property type="molecule type" value="Genomic_DNA"/>
</dbReference>
<dbReference type="RefSeq" id="WP_019922086.1">
    <property type="nucleotide sequence ID" value="NZ_CP140152.1"/>
</dbReference>
<reference evidence="1 2" key="1">
    <citation type="submission" date="2023-11" db="EMBL/GenBank/DDBJ databases">
        <title>MicrobeMod: A computational toolkit for identifying prokaryotic methylation and restriction-modification with nanopore sequencing.</title>
        <authorList>
            <person name="Crits-Christoph A."/>
            <person name="Kang S.C."/>
            <person name="Lee H."/>
            <person name="Ostrov N."/>
        </authorList>
    </citation>
    <scope>NUCLEOTIDE SEQUENCE [LARGE SCALE GENOMIC DNA]</scope>
    <source>
        <strain evidence="1 2">ATCC 25935</strain>
    </source>
</reference>
<dbReference type="InterPro" id="IPR018531">
    <property type="entry name" value="DUF1993"/>
</dbReference>
<dbReference type="InterPro" id="IPR034660">
    <property type="entry name" value="DinB/YfiT-like"/>
</dbReference>
<organism evidence="1 2">
    <name type="scientific">Duganella zoogloeoides</name>
    <dbReference type="NCBI Taxonomy" id="75659"/>
    <lineage>
        <taxon>Bacteria</taxon>
        <taxon>Pseudomonadati</taxon>
        <taxon>Pseudomonadota</taxon>
        <taxon>Betaproteobacteria</taxon>
        <taxon>Burkholderiales</taxon>
        <taxon>Oxalobacteraceae</taxon>
        <taxon>Telluria group</taxon>
        <taxon>Duganella</taxon>
    </lineage>
</organism>
<evidence type="ECO:0000313" key="1">
    <source>
        <dbReference type="EMBL" id="WQH06126.1"/>
    </source>
</evidence>
<dbReference type="PANTHER" id="PTHR36922">
    <property type="entry name" value="BLL2446 PROTEIN"/>
    <property type="match status" value="1"/>
</dbReference>
<keyword evidence="2" id="KW-1185">Reference proteome</keyword>
<sequence>MVPTKLFLHYLARLKQLLLVAERFDADVGTARLHPTMFPLLQQARTAIGFTLRSTCPLAGREIVSFGADHDSFASVHAQLDAAVAYLAAIPDEDFLVAARPVATTAGFAGLALDSEEYFLLYAVPNFFFHYSMVYAIARQAGVPIGKADFDGFHQYPPCFSFDSA</sequence>
<dbReference type="PANTHER" id="PTHR36922:SF1">
    <property type="entry name" value="DUF1993 DOMAIN-CONTAINING PROTEIN"/>
    <property type="match status" value="1"/>
</dbReference>
<dbReference type="SUPFAM" id="SSF109854">
    <property type="entry name" value="DinB/YfiT-like putative metalloenzymes"/>
    <property type="match status" value="1"/>
</dbReference>
<dbReference type="Gene3D" id="1.20.120.450">
    <property type="entry name" value="dinb family like domain"/>
    <property type="match status" value="1"/>
</dbReference>
<dbReference type="Proteomes" id="UP001326110">
    <property type="component" value="Chromosome"/>
</dbReference>
<evidence type="ECO:0000313" key="2">
    <source>
        <dbReference type="Proteomes" id="UP001326110"/>
    </source>
</evidence>
<dbReference type="Pfam" id="PF09351">
    <property type="entry name" value="DUF1993"/>
    <property type="match status" value="1"/>
</dbReference>
<protein>
    <submittedName>
        <fullName evidence="1">DUF1993 domain-containing protein</fullName>
    </submittedName>
</protein>
<proteinExistence type="predicted"/>
<accession>A0ABZ0Y2K6</accession>
<gene>
    <name evidence="1" type="ORF">SR858_07285</name>
</gene>
<name>A0ABZ0Y2K6_9BURK</name>